<dbReference type="Proteomes" id="UP000198318">
    <property type="component" value="Unassembled WGS sequence"/>
</dbReference>
<feature type="transmembrane region" description="Helical" evidence="1">
    <location>
        <begin position="73"/>
        <end position="91"/>
    </location>
</feature>
<dbReference type="EMBL" id="FZOR01000008">
    <property type="protein sequence ID" value="SNS70975.1"/>
    <property type="molecule type" value="Genomic_DNA"/>
</dbReference>
<keyword evidence="1" id="KW-0812">Transmembrane</keyword>
<feature type="transmembrane region" description="Helical" evidence="1">
    <location>
        <begin position="124"/>
        <end position="145"/>
    </location>
</feature>
<gene>
    <name evidence="2" type="ORF">SAMN05443665_100857</name>
</gene>
<evidence type="ECO:0000313" key="3">
    <source>
        <dbReference type="Proteomes" id="UP000198318"/>
    </source>
</evidence>
<sequence length="238" mass="23781">MEVQGRAALAVPGCALVVIGGLLVVKGMYDRLGRPAHVAEQPLQHDRVIVYLGAAAVALGALLFLLAGERGPALAVLVTALVPVLLLAPGLAADAAAFPPCLITVPVGAALALRTVLAPRTPVTLLAVLAFAVVAVAGSVLLAGLSDAVPFMSAFGEEEAQRQASGRLTAGLAGVVLAAAPVLLLLAGHRTAAAVAAPFVLAALVTAVDTRTLAPWAVYALTGPPAMGAAVHVLFTDR</sequence>
<feature type="transmembrane region" description="Helical" evidence="1">
    <location>
        <begin position="165"/>
        <end position="186"/>
    </location>
</feature>
<feature type="transmembrane region" description="Helical" evidence="1">
    <location>
        <begin position="216"/>
        <end position="235"/>
    </location>
</feature>
<feature type="transmembrane region" description="Helical" evidence="1">
    <location>
        <begin position="48"/>
        <end position="66"/>
    </location>
</feature>
<accession>A0A239GQ25</accession>
<dbReference type="AlphaFoldDB" id="A0A239GQ25"/>
<evidence type="ECO:0000256" key="1">
    <source>
        <dbReference type="SAM" id="Phobius"/>
    </source>
</evidence>
<protein>
    <submittedName>
        <fullName evidence="2">Uncharacterized protein</fullName>
    </submittedName>
</protein>
<organism evidence="2 3">
    <name type="scientific">Actinomadura meyerae</name>
    <dbReference type="NCBI Taxonomy" id="240840"/>
    <lineage>
        <taxon>Bacteria</taxon>
        <taxon>Bacillati</taxon>
        <taxon>Actinomycetota</taxon>
        <taxon>Actinomycetes</taxon>
        <taxon>Streptosporangiales</taxon>
        <taxon>Thermomonosporaceae</taxon>
        <taxon>Actinomadura</taxon>
    </lineage>
</organism>
<dbReference type="OrthoDB" id="3482040at2"/>
<keyword evidence="1" id="KW-1133">Transmembrane helix</keyword>
<feature type="transmembrane region" description="Helical" evidence="1">
    <location>
        <begin position="7"/>
        <end position="28"/>
    </location>
</feature>
<feature type="transmembrane region" description="Helical" evidence="1">
    <location>
        <begin position="97"/>
        <end position="117"/>
    </location>
</feature>
<evidence type="ECO:0000313" key="2">
    <source>
        <dbReference type="EMBL" id="SNS70975.1"/>
    </source>
</evidence>
<reference evidence="2 3" key="1">
    <citation type="submission" date="2017-06" db="EMBL/GenBank/DDBJ databases">
        <authorList>
            <person name="Kim H.J."/>
            <person name="Triplett B.A."/>
        </authorList>
    </citation>
    <scope>NUCLEOTIDE SEQUENCE [LARGE SCALE GENOMIC DNA]</scope>
    <source>
        <strain evidence="2 3">DSM 44715</strain>
    </source>
</reference>
<name>A0A239GQ25_9ACTN</name>
<dbReference type="RefSeq" id="WP_089325864.1">
    <property type="nucleotide sequence ID" value="NZ_FZOR01000008.1"/>
</dbReference>
<keyword evidence="3" id="KW-1185">Reference proteome</keyword>
<proteinExistence type="predicted"/>
<keyword evidence="1" id="KW-0472">Membrane</keyword>
<dbReference type="PRINTS" id="PR01414">
    <property type="entry name" value="CCMBBIOGNSIS"/>
</dbReference>
<feature type="transmembrane region" description="Helical" evidence="1">
    <location>
        <begin position="193"/>
        <end position="210"/>
    </location>
</feature>